<sequence length="44" mass="5454">MYNLEFDEQTRVLFQRASGFWNLEEFRRYHVEFAALLRRVRSDG</sequence>
<protein>
    <submittedName>
        <fullName evidence="1">Uncharacterized protein</fullName>
    </submittedName>
</protein>
<accession>A0A086P984</accession>
<dbReference type="STRING" id="76947.GCA_002080435_04207"/>
<gene>
    <name evidence="1" type="ORF">BV98_002248</name>
</gene>
<dbReference type="Proteomes" id="UP000024284">
    <property type="component" value="Unassembled WGS sequence"/>
</dbReference>
<reference evidence="1" key="1">
    <citation type="submission" date="2014-08" db="EMBL/GenBank/DDBJ databases">
        <title>Draft genome sequences of Sphingobium herbicidovorans.</title>
        <authorList>
            <person name="Gan H.M."/>
            <person name="Gan H.Y."/>
            <person name="Savka M.A."/>
        </authorList>
    </citation>
    <scope>NUCLEOTIDE SEQUENCE [LARGE SCALE GENOMIC DNA]</scope>
    <source>
        <strain evidence="1">NBRC 16415</strain>
    </source>
</reference>
<keyword evidence="2" id="KW-1185">Reference proteome</keyword>
<name>A0A086P984_SPHHM</name>
<organism evidence="1 2">
    <name type="scientific">Sphingobium herbicidovorans (strain ATCC 700291 / DSM 11019 / CCUG 56400 / KCTC 2939 / LMG 18315 / NBRC 16415 / MH)</name>
    <name type="common">Sphingomonas herbicidovorans</name>
    <dbReference type="NCBI Taxonomy" id="1219045"/>
    <lineage>
        <taxon>Bacteria</taxon>
        <taxon>Pseudomonadati</taxon>
        <taxon>Pseudomonadota</taxon>
        <taxon>Alphaproteobacteria</taxon>
        <taxon>Sphingomonadales</taxon>
        <taxon>Sphingomonadaceae</taxon>
        <taxon>Sphingobium</taxon>
    </lineage>
</organism>
<dbReference type="AlphaFoldDB" id="A0A086P984"/>
<evidence type="ECO:0000313" key="2">
    <source>
        <dbReference type="Proteomes" id="UP000024284"/>
    </source>
</evidence>
<comment type="caution">
    <text evidence="1">The sequence shown here is derived from an EMBL/GenBank/DDBJ whole genome shotgun (WGS) entry which is preliminary data.</text>
</comment>
<proteinExistence type="predicted"/>
<evidence type="ECO:0000313" key="1">
    <source>
        <dbReference type="EMBL" id="KFG89952.1"/>
    </source>
</evidence>
<dbReference type="EMBL" id="JFZA02000018">
    <property type="protein sequence ID" value="KFG89952.1"/>
    <property type="molecule type" value="Genomic_DNA"/>
</dbReference>